<keyword evidence="5" id="KW-0460">Magnesium</keyword>
<dbReference type="AlphaFoldDB" id="A0A1C1CVD9"/>
<dbReference type="OrthoDB" id="67445at2759"/>
<dbReference type="eggNOG" id="ENOG502QSJJ">
    <property type="taxonomic scope" value="Eukaryota"/>
</dbReference>
<dbReference type="HAMAP" id="MF_00020">
    <property type="entry name" value="Acetate_kinase"/>
    <property type="match status" value="1"/>
</dbReference>
<keyword evidence="1 5" id="KW-0808">Transferase</keyword>
<accession>A0A1C1CVD9</accession>
<gene>
    <name evidence="6" type="ORF">CLCR_09984</name>
</gene>
<dbReference type="InterPro" id="IPR004372">
    <property type="entry name" value="Ac/propionate_kinase"/>
</dbReference>
<dbReference type="GO" id="GO:0005524">
    <property type="term" value="F:ATP binding"/>
    <property type="evidence" value="ECO:0007669"/>
    <property type="project" value="UniProtKB-KW"/>
</dbReference>
<dbReference type="InterPro" id="IPR000890">
    <property type="entry name" value="Aliphatic_acid_kin_short-chain"/>
</dbReference>
<feature type="active site" description="Proton donor/acceptor" evidence="5">
    <location>
        <position position="157"/>
    </location>
</feature>
<dbReference type="PANTHER" id="PTHR21060:SF15">
    <property type="entry name" value="ACETATE KINASE-RELATED"/>
    <property type="match status" value="1"/>
</dbReference>
<protein>
    <recommendedName>
        <fullName evidence="5">Probable acetate kinase</fullName>
        <ecNumber evidence="5">2.7.2.1</ecNumber>
    </recommendedName>
    <alternativeName>
        <fullName evidence="5">Acetokinase</fullName>
    </alternativeName>
</protein>
<evidence type="ECO:0000256" key="3">
    <source>
        <dbReference type="ARBA" id="ARBA00022777"/>
    </source>
</evidence>
<feature type="binding site" evidence="5">
    <location>
        <position position="101"/>
    </location>
    <ligand>
        <name>substrate</name>
    </ligand>
</feature>
<dbReference type="InterPro" id="IPR023865">
    <property type="entry name" value="Aliphatic_acid_kinase_CS"/>
</dbReference>
<evidence type="ECO:0000256" key="1">
    <source>
        <dbReference type="ARBA" id="ARBA00022679"/>
    </source>
</evidence>
<reference evidence="7" key="1">
    <citation type="submission" date="2015-07" db="EMBL/GenBank/DDBJ databases">
        <authorList>
            <person name="Teixeira M.M."/>
            <person name="Souza R.C."/>
            <person name="Almeida L.G."/>
            <person name="Vicente V.A."/>
            <person name="de Hoog S."/>
            <person name="Bocca A.L."/>
            <person name="de Almeida S.R."/>
            <person name="Vasconcelos A.T."/>
            <person name="Felipe M.S."/>
        </authorList>
    </citation>
    <scope>NUCLEOTIDE SEQUENCE [LARGE SCALE GENOMIC DNA]</scope>
    <source>
        <strain evidence="7">KSF</strain>
    </source>
</reference>
<organism evidence="6 7">
    <name type="scientific">Cladophialophora carrionii</name>
    <dbReference type="NCBI Taxonomy" id="86049"/>
    <lineage>
        <taxon>Eukaryota</taxon>
        <taxon>Fungi</taxon>
        <taxon>Dikarya</taxon>
        <taxon>Ascomycota</taxon>
        <taxon>Pezizomycotina</taxon>
        <taxon>Eurotiomycetes</taxon>
        <taxon>Chaetothyriomycetidae</taxon>
        <taxon>Chaetothyriales</taxon>
        <taxon>Herpotrichiellaceae</taxon>
        <taxon>Cladophialophora</taxon>
    </lineage>
</organism>
<comment type="caution">
    <text evidence="6">The sequence shown here is derived from an EMBL/GenBank/DDBJ whole genome shotgun (WGS) entry which is preliminary data.</text>
</comment>
<evidence type="ECO:0000256" key="2">
    <source>
        <dbReference type="ARBA" id="ARBA00022741"/>
    </source>
</evidence>
<dbReference type="STRING" id="86049.A0A1C1CVD9"/>
<proteinExistence type="inferred from homology"/>
<feature type="site" description="Transition state stabilizer" evidence="5">
    <location>
        <position position="189"/>
    </location>
</feature>
<dbReference type="EC" id="2.7.2.1" evidence="5"/>
<sequence length="476" mass="51801">MSAVILSINAGSSSLKTTLFVEEQTEAGRPDLRRLASAEISSINSPPARLKYLRGSYKDTSEVGEITDHKQAFEHVLNAFVSDSEIPEVSSKDDIDYTAHRVVQGGNFEENQFITKKTFDKINKLSDLAPLHNASAVSLMKACHDRLPNVINVACFDSGFHHTMPDYVKAYAIDQKIAKEKGLRKYGFHGLSYQYITRTVADFLSKPQSATSIIALHLGSGASACAIKNGQSIDTTMGLTPVSGLPGGSRSGDIDPSLVFHYTSEASALSPSSTKDLHISTAEEILNKQSGWKALTGTTDFSKIAVADAPDTHKLAFNIFVDRIVGYVGNYYVKLGGSVDALVFAGGIGEKSAYLRQVVIEKVSCLGFTIDDEKNKRGTDGNDVTEIGKGEAAVRTLVVETDEDFRFRRLNTALQLLFMAAAPMRLARITAPKRSHMGKSLGFTNPTQYRRDPVQPQGMHGVICHSLARILFMLGK</sequence>
<dbReference type="PRINTS" id="PR00471">
    <property type="entry name" value="ACETATEKNASE"/>
</dbReference>
<dbReference type="InterPro" id="IPR043129">
    <property type="entry name" value="ATPase_NBD"/>
</dbReference>
<dbReference type="Proteomes" id="UP000094526">
    <property type="component" value="Unassembled WGS sequence"/>
</dbReference>
<dbReference type="SUPFAM" id="SSF53067">
    <property type="entry name" value="Actin-like ATPase domain"/>
    <property type="match status" value="2"/>
</dbReference>
<dbReference type="Pfam" id="PF00871">
    <property type="entry name" value="Acetate_kinase"/>
    <property type="match status" value="1"/>
</dbReference>
<feature type="binding site" evidence="5">
    <location>
        <position position="9"/>
    </location>
    <ligand>
        <name>Mg(2+)</name>
        <dbReference type="ChEBI" id="CHEBI:18420"/>
    </ligand>
</feature>
<dbReference type="EMBL" id="LGRB01000008">
    <property type="protein sequence ID" value="OCT52487.1"/>
    <property type="molecule type" value="Genomic_DNA"/>
</dbReference>
<dbReference type="GO" id="GO:0000287">
    <property type="term" value="F:magnesium ion binding"/>
    <property type="evidence" value="ECO:0007669"/>
    <property type="project" value="UniProtKB-UniRule"/>
</dbReference>
<dbReference type="Gene3D" id="3.30.420.40">
    <property type="match status" value="2"/>
</dbReference>
<feature type="site" description="Transition state stabilizer" evidence="5">
    <location>
        <position position="250"/>
    </location>
</feature>
<evidence type="ECO:0000313" key="7">
    <source>
        <dbReference type="Proteomes" id="UP000094526"/>
    </source>
</evidence>
<keyword evidence="5" id="KW-0479">Metal-binding</keyword>
<keyword evidence="3 5" id="KW-0418">Kinase</keyword>
<dbReference type="VEuPathDB" id="FungiDB:CLCR_09984"/>
<comment type="caution">
    <text evidence="5">Lacks conserved residue(s) required for the propagation of feature annotation.</text>
</comment>
<comment type="similarity">
    <text evidence="5">Belongs to the acetokinase family.</text>
</comment>
<evidence type="ECO:0000313" key="6">
    <source>
        <dbReference type="EMBL" id="OCT52487.1"/>
    </source>
</evidence>
<dbReference type="PROSITE" id="PS01075">
    <property type="entry name" value="ACETATE_KINASE_1"/>
    <property type="match status" value="1"/>
</dbReference>
<dbReference type="UniPathway" id="UPA00340">
    <property type="reaction ID" value="UER00458"/>
</dbReference>
<evidence type="ECO:0000256" key="5">
    <source>
        <dbReference type="HAMAP-Rule" id="MF_03131"/>
    </source>
</evidence>
<feature type="binding site" evidence="5">
    <location>
        <position position="403"/>
    </location>
    <ligand>
        <name>Mg(2+)</name>
        <dbReference type="ChEBI" id="CHEBI:18420"/>
    </ligand>
</feature>
<dbReference type="GO" id="GO:0008776">
    <property type="term" value="F:acetate kinase activity"/>
    <property type="evidence" value="ECO:0007669"/>
    <property type="project" value="UniProtKB-UniRule"/>
</dbReference>
<feature type="binding site" evidence="5">
    <location>
        <begin position="217"/>
        <end position="221"/>
    </location>
    <ligand>
        <name>ATP</name>
        <dbReference type="ChEBI" id="CHEBI:30616"/>
    </ligand>
</feature>
<evidence type="ECO:0000256" key="4">
    <source>
        <dbReference type="ARBA" id="ARBA00022840"/>
    </source>
</evidence>
<keyword evidence="4 5" id="KW-0067">ATP-binding</keyword>
<dbReference type="GO" id="GO:0006085">
    <property type="term" value="P:acetyl-CoA biosynthetic process"/>
    <property type="evidence" value="ECO:0007669"/>
    <property type="project" value="UniProtKB-UniRule"/>
</dbReference>
<name>A0A1C1CVD9_9EURO</name>
<dbReference type="GO" id="GO:0006083">
    <property type="term" value="P:acetate metabolic process"/>
    <property type="evidence" value="ECO:0007669"/>
    <property type="project" value="TreeGrafter"/>
</dbReference>
<dbReference type="NCBIfam" id="TIGR00016">
    <property type="entry name" value="ackA"/>
    <property type="match status" value="1"/>
</dbReference>
<comment type="pathway">
    <text evidence="5">Metabolic intermediate biosynthesis; acetyl-CoA biosynthesis; acetyl-CoA from acetate: step 1/2.</text>
</comment>
<comment type="catalytic activity">
    <reaction evidence="5">
        <text>acetate + ATP = acetyl phosphate + ADP</text>
        <dbReference type="Rhea" id="RHEA:11352"/>
        <dbReference type="ChEBI" id="CHEBI:22191"/>
        <dbReference type="ChEBI" id="CHEBI:30089"/>
        <dbReference type="ChEBI" id="CHEBI:30616"/>
        <dbReference type="ChEBI" id="CHEBI:456216"/>
        <dbReference type="EC" id="2.7.2.1"/>
    </reaction>
</comment>
<keyword evidence="7" id="KW-1185">Reference proteome</keyword>
<keyword evidence="2 5" id="KW-0547">Nucleotide-binding</keyword>
<comment type="cofactor">
    <cofactor evidence="5">
        <name>Mg(2+)</name>
        <dbReference type="ChEBI" id="CHEBI:18420"/>
    </cofactor>
</comment>
<dbReference type="VEuPathDB" id="FungiDB:G647_03884"/>
<dbReference type="PANTHER" id="PTHR21060">
    <property type="entry name" value="ACETATE KINASE"/>
    <property type="match status" value="1"/>
</dbReference>
<feature type="binding site" evidence="5">
    <location>
        <position position="16"/>
    </location>
    <ligand>
        <name>ATP</name>
        <dbReference type="ChEBI" id="CHEBI:30616"/>
    </ligand>
</feature>
<dbReference type="PROSITE" id="PS01076">
    <property type="entry name" value="ACETATE_KINASE_2"/>
    <property type="match status" value="1"/>
</dbReference>